<dbReference type="PANTHER" id="PTHR36479:SF10">
    <property type="entry name" value="UBIQUITIN-LIKE PROTEASE FAMILY PROFILE DOMAIN-CONTAINING PROTEIN"/>
    <property type="match status" value="1"/>
</dbReference>
<dbReference type="AlphaFoldDB" id="F2DWV5"/>
<name>F2DWV5_HORVV</name>
<evidence type="ECO:0000313" key="2">
    <source>
        <dbReference type="EMBL" id="BAJ99576.1"/>
    </source>
</evidence>
<reference evidence="2" key="1">
    <citation type="journal article" date="2011" name="Plant Physiol.">
        <title>Comprehensive sequence analysis of 24,783 barley full-length cDNAs derived from 12 clone libraries.</title>
        <authorList>
            <person name="Matsumoto T."/>
            <person name="Tanaka T."/>
            <person name="Sakai H."/>
            <person name="Amano N."/>
            <person name="Kanamori H."/>
            <person name="Kurita K."/>
            <person name="Kikuta A."/>
            <person name="Kamiya K."/>
            <person name="Yamamoto M."/>
            <person name="Ikawa H."/>
            <person name="Fujii N."/>
            <person name="Hori K."/>
            <person name="Itoh T."/>
            <person name="Sato K."/>
        </authorList>
    </citation>
    <scope>NUCLEOTIDE SEQUENCE</scope>
    <source>
        <tissue evidence="2">Shoot and root</tissue>
    </source>
</reference>
<feature type="region of interest" description="Disordered" evidence="1">
    <location>
        <begin position="38"/>
        <end position="92"/>
    </location>
</feature>
<dbReference type="EMBL" id="AK368373">
    <property type="protein sequence ID" value="BAJ99576.1"/>
    <property type="molecule type" value="mRNA"/>
</dbReference>
<feature type="compositionally biased region" description="Basic and acidic residues" evidence="1">
    <location>
        <begin position="38"/>
        <end position="48"/>
    </location>
</feature>
<organism evidence="2">
    <name type="scientific">Hordeum vulgare subsp. vulgare</name>
    <name type="common">Domesticated barley</name>
    <dbReference type="NCBI Taxonomy" id="112509"/>
    <lineage>
        <taxon>Eukaryota</taxon>
        <taxon>Viridiplantae</taxon>
        <taxon>Streptophyta</taxon>
        <taxon>Embryophyta</taxon>
        <taxon>Tracheophyta</taxon>
        <taxon>Spermatophyta</taxon>
        <taxon>Magnoliopsida</taxon>
        <taxon>Liliopsida</taxon>
        <taxon>Poales</taxon>
        <taxon>Poaceae</taxon>
        <taxon>BOP clade</taxon>
        <taxon>Pooideae</taxon>
        <taxon>Triticodae</taxon>
        <taxon>Triticeae</taxon>
        <taxon>Hordeinae</taxon>
        <taxon>Hordeum</taxon>
    </lineage>
</organism>
<dbReference type="PANTHER" id="PTHR36479">
    <property type="entry name" value="ULP_PROTEASE DOMAIN-CONTAINING PROTEIN"/>
    <property type="match status" value="1"/>
</dbReference>
<accession>F2DWV5</accession>
<sequence>MKPHNLDVSLSETGDDWGLDLDPEVLQEVCYKAKMEFAKRKEKERSEMQEGTSKQRRYSDQDVKTPAQTTTTTTTTVGIASSSRTPGAAGHERRVVRVPAQLRSPYIDLQNTDPLYCSKEVCDMYDVVCQHSTQTTRSKGKLTDNRQPIINYDEFFISRNELANSMAPEKKMDNLVAEIAIISLMGPEIRPKKRIMPLQIATYFQNNCFIRSDIDKHFENNTQRLNRCESILDKGNPKDTGHYWVLVLNIREKHLEVLDSTRTMKDKAFLATALKIIDGIKAN</sequence>
<proteinExistence type="evidence at transcript level"/>
<evidence type="ECO:0000256" key="1">
    <source>
        <dbReference type="SAM" id="MobiDB-lite"/>
    </source>
</evidence>
<protein>
    <submittedName>
        <fullName evidence="2">Predicted protein</fullName>
    </submittedName>
</protein>